<evidence type="ECO:0000259" key="3">
    <source>
        <dbReference type="Pfam" id="PF01555"/>
    </source>
</evidence>
<protein>
    <submittedName>
        <fullName evidence="4">DNA methylase N-4/N-6 domain-containing protein</fullName>
    </submittedName>
</protein>
<organism evidence="4 5">
    <name type="scientific">Thermus tengchongensis</name>
    <dbReference type="NCBI Taxonomy" id="1214928"/>
    <lineage>
        <taxon>Bacteria</taxon>
        <taxon>Thermotogati</taxon>
        <taxon>Deinococcota</taxon>
        <taxon>Deinococci</taxon>
        <taxon>Thermales</taxon>
        <taxon>Thermaceae</taxon>
        <taxon>Thermus</taxon>
    </lineage>
</organism>
<evidence type="ECO:0000256" key="1">
    <source>
        <dbReference type="ARBA" id="ARBA00022603"/>
    </source>
</evidence>
<dbReference type="GO" id="GO:0003677">
    <property type="term" value="F:DNA binding"/>
    <property type="evidence" value="ECO:0007669"/>
    <property type="project" value="InterPro"/>
</dbReference>
<comment type="caution">
    <text evidence="4">The sequence shown here is derived from an EMBL/GenBank/DDBJ whole genome shotgun (WGS) entry which is preliminary data.</text>
</comment>
<name>A0A4Y9FCE8_9DEIN</name>
<proteinExistence type="predicted"/>
<dbReference type="Proteomes" id="UP000297668">
    <property type="component" value="Unassembled WGS sequence"/>
</dbReference>
<sequence>MGRSAWETYLRVLEKGRAMGLGEEERAVAQGLLALPKEAFSILARELGLKPKYLRHDLLPVAFFPEALREALKGGLPLRHAHRLHRLLRRGEARLEDLQGLPPEALATWPLEDGELDPARPVWLYPEDPRPEGLAPSVARALVRLHTRPGELVVDPMAGYGTVVEAALALGRRAWGGDIAPKGPRVERADIRHLPRRFREEAALLVLHPPTFAIWVREEGHREPPEERHGGYIGYLQGLLELSLPALRPGGRLALVVRPRRRLSPGDWAGGRDFFLSPFERALAEIPGLRPLAYHLAVSRGGGEDWHLFVAERQEEA</sequence>
<dbReference type="InterPro" id="IPR002941">
    <property type="entry name" value="DNA_methylase_N4/N6"/>
</dbReference>
<gene>
    <name evidence="4" type="ORF">E0687_05815</name>
</gene>
<dbReference type="EMBL" id="SJZF01000008">
    <property type="protein sequence ID" value="TFU26522.1"/>
    <property type="molecule type" value="Genomic_DNA"/>
</dbReference>
<dbReference type="Pfam" id="PF01555">
    <property type="entry name" value="N6_N4_Mtase"/>
    <property type="match status" value="1"/>
</dbReference>
<dbReference type="AlphaFoldDB" id="A0A4Y9FCE8"/>
<dbReference type="GO" id="GO:0008170">
    <property type="term" value="F:N-methyltransferase activity"/>
    <property type="evidence" value="ECO:0007669"/>
    <property type="project" value="InterPro"/>
</dbReference>
<evidence type="ECO:0000313" key="5">
    <source>
        <dbReference type="Proteomes" id="UP000297668"/>
    </source>
</evidence>
<dbReference type="GO" id="GO:0032259">
    <property type="term" value="P:methylation"/>
    <property type="evidence" value="ECO:0007669"/>
    <property type="project" value="UniProtKB-KW"/>
</dbReference>
<feature type="domain" description="DNA methylase N-4/N-6" evidence="3">
    <location>
        <begin position="138"/>
        <end position="180"/>
    </location>
</feature>
<dbReference type="Gene3D" id="3.40.50.150">
    <property type="entry name" value="Vaccinia Virus protein VP39"/>
    <property type="match status" value="1"/>
</dbReference>
<dbReference type="InterPro" id="IPR029063">
    <property type="entry name" value="SAM-dependent_MTases_sf"/>
</dbReference>
<dbReference type="SUPFAM" id="SSF53335">
    <property type="entry name" value="S-adenosyl-L-methionine-dependent methyltransferases"/>
    <property type="match status" value="1"/>
</dbReference>
<keyword evidence="1 4" id="KW-0489">Methyltransferase</keyword>
<reference evidence="4 5" key="1">
    <citation type="submission" date="2019-03" db="EMBL/GenBank/DDBJ databases">
        <title>Thermus tengchongensis species for the arsenic transformation mechanism.</title>
        <authorList>
            <person name="Yuan G.C."/>
        </authorList>
    </citation>
    <scope>NUCLEOTIDE SEQUENCE [LARGE SCALE GENOMIC DNA]</scope>
    <source>
        <strain evidence="4 5">15W</strain>
    </source>
</reference>
<evidence type="ECO:0000313" key="4">
    <source>
        <dbReference type="EMBL" id="TFU26522.1"/>
    </source>
</evidence>
<accession>A0A4Y9FCE8</accession>
<keyword evidence="2" id="KW-0808">Transferase</keyword>
<dbReference type="RefSeq" id="WP_135260086.1">
    <property type="nucleotide sequence ID" value="NZ_SJZF01000008.1"/>
</dbReference>
<evidence type="ECO:0000256" key="2">
    <source>
        <dbReference type="ARBA" id="ARBA00022679"/>
    </source>
</evidence>